<evidence type="ECO:0000313" key="2">
    <source>
        <dbReference type="EMBL" id="PST43068.1"/>
    </source>
</evidence>
<comment type="caution">
    <text evidence="2">The sequence shown here is derived from an EMBL/GenBank/DDBJ whole genome shotgun (WGS) entry which is preliminary data.</text>
</comment>
<name>A0A2T3G6D7_9FIRM</name>
<dbReference type="AlphaFoldDB" id="A0A2T3G6D7"/>
<proteinExistence type="predicted"/>
<sequence>MRINKKLLEAVKYNPTKKSFQMSVQQMCERIDENKLTLPLYQRDVSWTLQKSVDLLNYQLFGKAPVAPISINQIEDVETSVPQVSFIDRNLIDKNSILNAHLSVVDGQQRLTTNYKAFKNSNDFRNIVLDVSSANFKIIKGEIKKYQIPVGILLNQNREILQNYLIDNNTFKDLYAPCIDIRSKLMDYNYTINQADNLTEDEQIEWFEVLNNAGSKVTALQMSFSKLKLHDFDIYIDYINPFKDLIQSYGFDELFSPFTTNVSYPISSLNPAYEVVICNKKHKLNFAPIPSDTRENQLTNLQVDSLRKIVSLSLEGLDNALKFIDKNELNNFIKRMDYILYLTGYFIFFDEIHDTQEVKLIEWVKNIEFTNKSNGERRKIFDELLNIIN</sequence>
<accession>A0A2T3G6D7</accession>
<keyword evidence="3" id="KW-1185">Reference proteome</keyword>
<reference evidence="2 3" key="1">
    <citation type="journal article" date="2019" name="Int. J. Syst. Evol. Microbiol.">
        <title>Faecalibacillus intestinalis gen. nov., sp. nov. and Faecalibacillus faecis sp. nov., isolated from human faeces.</title>
        <authorList>
            <person name="Seo B."/>
            <person name="Jeon K."/>
            <person name="Baek I."/>
            <person name="Lee Y.M."/>
            <person name="Baek K."/>
            <person name="Ko G."/>
        </authorList>
    </citation>
    <scope>NUCLEOTIDE SEQUENCE [LARGE SCALE GENOMIC DNA]</scope>
    <source>
        <strain evidence="2 3">SNUG30099</strain>
    </source>
</reference>
<dbReference type="InterPro" id="IPR004919">
    <property type="entry name" value="GmrSD_N"/>
</dbReference>
<feature type="domain" description="GmrSD restriction endonucleases N-terminal" evidence="1">
    <location>
        <begin position="29"/>
        <end position="221"/>
    </location>
</feature>
<dbReference type="RefSeq" id="WP_107029228.1">
    <property type="nucleotide sequence ID" value="NZ_PYLQ01000002.1"/>
</dbReference>
<gene>
    <name evidence="2" type="ORF">C7U54_02745</name>
</gene>
<evidence type="ECO:0000259" key="1">
    <source>
        <dbReference type="Pfam" id="PF03235"/>
    </source>
</evidence>
<evidence type="ECO:0000313" key="3">
    <source>
        <dbReference type="Proteomes" id="UP000240974"/>
    </source>
</evidence>
<protein>
    <recommendedName>
        <fullName evidence="1">GmrSD restriction endonucleases N-terminal domain-containing protein</fullName>
    </recommendedName>
</protein>
<dbReference type="Proteomes" id="UP000240974">
    <property type="component" value="Unassembled WGS sequence"/>
</dbReference>
<dbReference type="Pfam" id="PF03235">
    <property type="entry name" value="GmrSD_N"/>
    <property type="match status" value="1"/>
</dbReference>
<organism evidence="2 3">
    <name type="scientific">Faecalibacillus intestinalis</name>
    <dbReference type="NCBI Taxonomy" id="1982626"/>
    <lineage>
        <taxon>Bacteria</taxon>
        <taxon>Bacillati</taxon>
        <taxon>Bacillota</taxon>
        <taxon>Erysipelotrichia</taxon>
        <taxon>Erysipelotrichales</taxon>
        <taxon>Coprobacillaceae</taxon>
        <taxon>Faecalibacillus</taxon>
    </lineage>
</organism>
<dbReference type="EMBL" id="PYLQ01000002">
    <property type="protein sequence ID" value="PST43068.1"/>
    <property type="molecule type" value="Genomic_DNA"/>
</dbReference>